<gene>
    <name evidence="1" type="ORF">CKJ66_26305</name>
</gene>
<proteinExistence type="predicted"/>
<dbReference type="AlphaFoldDB" id="A0A2A2ZBJ5"/>
<accession>A0A2A2ZBJ5</accession>
<dbReference type="RefSeq" id="WP_095795175.1">
    <property type="nucleotide sequence ID" value="NZ_NSFD01000055.1"/>
</dbReference>
<dbReference type="Proteomes" id="UP000217768">
    <property type="component" value="Unassembled WGS sequence"/>
</dbReference>
<protein>
    <submittedName>
        <fullName evidence="1">Uncharacterized protein</fullName>
    </submittedName>
</protein>
<reference evidence="1 2" key="1">
    <citation type="submission" date="2017-08" db="EMBL/GenBank/DDBJ databases">
        <title>Phylogenetic analysis of Mycobacterium avium complex whole genomes.</title>
        <authorList>
            <person name="Caverly L.J."/>
            <person name="Spilker T."/>
            <person name="Lipuma J."/>
        </authorList>
    </citation>
    <scope>NUCLEOTIDE SEQUENCE [LARGE SCALE GENOMIC DNA]</scope>
    <source>
        <strain evidence="1 2">FLAC0165</strain>
    </source>
</reference>
<comment type="caution">
    <text evidence="1">The sequence shown here is derived from an EMBL/GenBank/DDBJ whole genome shotgun (WGS) entry which is preliminary data.</text>
</comment>
<sequence length="148" mass="16883">MVQTLHASHNGSYYLKQLRGIADVADLVREHRLETLTSADGRIVFWFSAHRTIRLVNRNAVKLLLSTTNFTARQVPLLLGNVVLTGRDASGGLADLTDEHVRWLVDVELGVRDDWVLGRRFARYVREQRRRSRDEAAVRWAALLQPPS</sequence>
<evidence type="ECO:0000313" key="1">
    <source>
        <dbReference type="EMBL" id="PBA23778.1"/>
    </source>
</evidence>
<evidence type="ECO:0000313" key="2">
    <source>
        <dbReference type="Proteomes" id="UP000217768"/>
    </source>
</evidence>
<organism evidence="1 2">
    <name type="scientific">Mycobacterium avium</name>
    <dbReference type="NCBI Taxonomy" id="1764"/>
    <lineage>
        <taxon>Bacteria</taxon>
        <taxon>Bacillati</taxon>
        <taxon>Actinomycetota</taxon>
        <taxon>Actinomycetes</taxon>
        <taxon>Mycobacteriales</taxon>
        <taxon>Mycobacteriaceae</taxon>
        <taxon>Mycobacterium</taxon>
        <taxon>Mycobacterium avium complex (MAC)</taxon>
    </lineage>
</organism>
<dbReference type="EMBL" id="NSFD01000055">
    <property type="protein sequence ID" value="PBA23778.1"/>
    <property type="molecule type" value="Genomic_DNA"/>
</dbReference>
<name>A0A2A2ZBJ5_MYCAV</name>